<proteinExistence type="predicted"/>
<feature type="compositionally biased region" description="Polar residues" evidence="1">
    <location>
        <begin position="155"/>
        <end position="167"/>
    </location>
</feature>
<evidence type="ECO:0000256" key="1">
    <source>
        <dbReference type="SAM" id="MobiDB-lite"/>
    </source>
</evidence>
<evidence type="ECO:0000313" key="2">
    <source>
        <dbReference type="EMBL" id="OCL01498.1"/>
    </source>
</evidence>
<dbReference type="PANTHER" id="PTHR35392">
    <property type="entry name" value="ZN(II)2CYS6 TRANSCRIPTION FACTOR (EUROFUNG)-RELATED-RELATED"/>
    <property type="match status" value="1"/>
</dbReference>
<dbReference type="EMBL" id="KV751121">
    <property type="protein sequence ID" value="OCL01498.1"/>
    <property type="molecule type" value="Genomic_DNA"/>
</dbReference>
<dbReference type="AlphaFoldDB" id="A0A8E2ENJ4"/>
<evidence type="ECO:0000313" key="3">
    <source>
        <dbReference type="Proteomes" id="UP000250140"/>
    </source>
</evidence>
<gene>
    <name evidence="2" type="ORF">AOQ84DRAFT_383670</name>
</gene>
<dbReference type="OrthoDB" id="5426982at2759"/>
<name>A0A8E2ENJ4_9PEZI</name>
<feature type="region of interest" description="Disordered" evidence="1">
    <location>
        <begin position="151"/>
        <end position="225"/>
    </location>
</feature>
<accession>A0A8E2ENJ4</accession>
<sequence>MFSPPAFTIPSNQGPCNHDDRSFSNVIDETVNNTAISHEASLAEWDYLYSESTALAHTPPADAYLAPNSFLLSQGLEYQNSWSDLPVEAFLDSSAQIDQNHAYHLELFESPHGLINCISDQTWLSEPHSHSNTLAIEASKVLPDLTLCPELLNRTPDQNPQGNSSKSFPAPSVYEQRQETRKPEAELNRPRGQTPTASDKIGKKIGPKTRITTKSPAKLKSQKAGVRKKASSAKVDTIFTTFTCASIDSDQRLSITLAARKRRPFKAQRRKEVEAVRRSGACFRCKLWRKPCDTDHPCQNFFQKAASTSSDASLICFRPNVSDCGFFREGMCYTRESQDEIAE</sequence>
<keyword evidence="3" id="KW-1185">Reference proteome</keyword>
<reference evidence="2 3" key="1">
    <citation type="journal article" date="2016" name="Nat. Commun.">
        <title>Ectomycorrhizal ecology is imprinted in the genome of the dominant symbiotic fungus Cenococcum geophilum.</title>
        <authorList>
            <consortium name="DOE Joint Genome Institute"/>
            <person name="Peter M."/>
            <person name="Kohler A."/>
            <person name="Ohm R.A."/>
            <person name="Kuo A."/>
            <person name="Krutzmann J."/>
            <person name="Morin E."/>
            <person name="Arend M."/>
            <person name="Barry K.W."/>
            <person name="Binder M."/>
            <person name="Choi C."/>
            <person name="Clum A."/>
            <person name="Copeland A."/>
            <person name="Grisel N."/>
            <person name="Haridas S."/>
            <person name="Kipfer T."/>
            <person name="LaButti K."/>
            <person name="Lindquist E."/>
            <person name="Lipzen A."/>
            <person name="Maire R."/>
            <person name="Meier B."/>
            <person name="Mihaltcheva S."/>
            <person name="Molinier V."/>
            <person name="Murat C."/>
            <person name="Poggeler S."/>
            <person name="Quandt C.A."/>
            <person name="Sperisen C."/>
            <person name="Tritt A."/>
            <person name="Tisserant E."/>
            <person name="Crous P.W."/>
            <person name="Henrissat B."/>
            <person name="Nehls U."/>
            <person name="Egli S."/>
            <person name="Spatafora J.W."/>
            <person name="Grigoriev I.V."/>
            <person name="Martin F.M."/>
        </authorList>
    </citation>
    <scope>NUCLEOTIDE SEQUENCE [LARGE SCALE GENOMIC DNA]</scope>
    <source>
        <strain evidence="2 3">CBS 207.34</strain>
    </source>
</reference>
<protein>
    <submittedName>
        <fullName evidence="2">Uncharacterized protein</fullName>
    </submittedName>
</protein>
<organism evidence="2 3">
    <name type="scientific">Glonium stellatum</name>
    <dbReference type="NCBI Taxonomy" id="574774"/>
    <lineage>
        <taxon>Eukaryota</taxon>
        <taxon>Fungi</taxon>
        <taxon>Dikarya</taxon>
        <taxon>Ascomycota</taxon>
        <taxon>Pezizomycotina</taxon>
        <taxon>Dothideomycetes</taxon>
        <taxon>Pleosporomycetidae</taxon>
        <taxon>Gloniales</taxon>
        <taxon>Gloniaceae</taxon>
        <taxon>Glonium</taxon>
    </lineage>
</organism>
<dbReference type="InterPro" id="IPR052973">
    <property type="entry name" value="Fungal_sec-metab_reg_TF"/>
</dbReference>
<dbReference type="Proteomes" id="UP000250140">
    <property type="component" value="Unassembled WGS sequence"/>
</dbReference>
<feature type="compositionally biased region" description="Basic and acidic residues" evidence="1">
    <location>
        <begin position="176"/>
        <end position="189"/>
    </location>
</feature>